<proteinExistence type="inferred from homology"/>
<protein>
    <recommendedName>
        <fullName evidence="5">PspA/IM30 family protein</fullName>
    </recommendedName>
</protein>
<keyword evidence="2" id="KW-0175">Coiled coil</keyword>
<name>A0ABQ2WUT4_9ALTE</name>
<accession>A0ABQ2WUT4</accession>
<evidence type="ECO:0000256" key="2">
    <source>
        <dbReference type="SAM" id="Coils"/>
    </source>
</evidence>
<comment type="similarity">
    <text evidence="1">Belongs to the PspA/Vipp/IM30 family.</text>
</comment>
<feature type="coiled-coil region" evidence="2">
    <location>
        <begin position="119"/>
        <end position="146"/>
    </location>
</feature>
<sequence>MSESITRRVARLVSGSVNALVDAVENSAPGTVMEQAIRELDNAIADTRTELGQQVAQKHLASKKLMEENSRYDLLLEQLQIAVANGRDDLAEVGIAEQMDIEARIPVLEASIADCAAREKELEGFIQALQAKKREMRAELQAFINAQQAKAAAGSLAATARKDSAEQKAEQAAEAFGRILERNSGIAGRDTHFTNAGKLAELEELSRKNRVAERLAALKAGKN</sequence>
<organism evidence="3 4">
    <name type="scientific">Alishewanella tabrizica</name>
    <dbReference type="NCBI Taxonomy" id="671278"/>
    <lineage>
        <taxon>Bacteria</taxon>
        <taxon>Pseudomonadati</taxon>
        <taxon>Pseudomonadota</taxon>
        <taxon>Gammaproteobacteria</taxon>
        <taxon>Alteromonadales</taxon>
        <taxon>Alteromonadaceae</taxon>
        <taxon>Alishewanella</taxon>
    </lineage>
</organism>
<evidence type="ECO:0000313" key="3">
    <source>
        <dbReference type="EMBL" id="GGW68574.1"/>
    </source>
</evidence>
<dbReference type="PANTHER" id="PTHR31088:SF6">
    <property type="entry name" value="PHAGE SHOCK PROTEIN A"/>
    <property type="match status" value="1"/>
</dbReference>
<dbReference type="Pfam" id="PF04012">
    <property type="entry name" value="PspA_IM30"/>
    <property type="match status" value="1"/>
</dbReference>
<dbReference type="PANTHER" id="PTHR31088">
    <property type="entry name" value="MEMBRANE-ASSOCIATED PROTEIN VIPP1, CHLOROPLASTIC"/>
    <property type="match status" value="1"/>
</dbReference>
<dbReference type="EMBL" id="BMYR01000011">
    <property type="protein sequence ID" value="GGW68574.1"/>
    <property type="molecule type" value="Genomic_DNA"/>
</dbReference>
<evidence type="ECO:0008006" key="5">
    <source>
        <dbReference type="Google" id="ProtNLM"/>
    </source>
</evidence>
<keyword evidence="4" id="KW-1185">Reference proteome</keyword>
<evidence type="ECO:0000256" key="1">
    <source>
        <dbReference type="ARBA" id="ARBA00043985"/>
    </source>
</evidence>
<reference evidence="4" key="1">
    <citation type="journal article" date="2019" name="Int. J. Syst. Evol. Microbiol.">
        <title>The Global Catalogue of Microorganisms (GCM) 10K type strain sequencing project: providing services to taxonomists for standard genome sequencing and annotation.</title>
        <authorList>
            <consortium name="The Broad Institute Genomics Platform"/>
            <consortium name="The Broad Institute Genome Sequencing Center for Infectious Disease"/>
            <person name="Wu L."/>
            <person name="Ma J."/>
        </authorList>
    </citation>
    <scope>NUCLEOTIDE SEQUENCE [LARGE SCALE GENOMIC DNA]</scope>
    <source>
        <strain evidence="4">KCTC 23723</strain>
    </source>
</reference>
<gene>
    <name evidence="3" type="ORF">GCM10008111_25700</name>
</gene>
<dbReference type="Proteomes" id="UP000634667">
    <property type="component" value="Unassembled WGS sequence"/>
</dbReference>
<comment type="caution">
    <text evidence="3">The sequence shown here is derived from an EMBL/GenBank/DDBJ whole genome shotgun (WGS) entry which is preliminary data.</text>
</comment>
<evidence type="ECO:0000313" key="4">
    <source>
        <dbReference type="Proteomes" id="UP000634667"/>
    </source>
</evidence>
<dbReference type="InterPro" id="IPR007157">
    <property type="entry name" value="PspA_VIPP1"/>
</dbReference>
<dbReference type="RefSeq" id="WP_189483639.1">
    <property type="nucleotide sequence ID" value="NZ_BMYR01000011.1"/>
</dbReference>